<dbReference type="InterPro" id="IPR016181">
    <property type="entry name" value="Acyl_CoA_acyltransferase"/>
</dbReference>
<name>A0A1X9SLG6_9BACT</name>
<reference evidence="2" key="2">
    <citation type="journal article" date="2017" name="Genome Biol. Evol.">
        <title>Comparative genomic analysis identifies a Campylobacter clade deficient in selenium metabolism.</title>
        <authorList>
            <person name="Miller W.G."/>
            <person name="Yee E."/>
            <person name="Lopes B.S."/>
            <person name="Chapman M.H."/>
            <person name="Huynh S."/>
            <person name="Bono J.L."/>
            <person name="Parker C.T."/>
            <person name="Strachan N.J.C."/>
            <person name="Forbes K.J."/>
        </authorList>
    </citation>
    <scope>NUCLEOTIDE SEQUENCE [LARGE SCALE GENOMIC DNA]</scope>
    <source>
        <strain evidence="2">NCTC 13004</strain>
    </source>
</reference>
<proteinExistence type="predicted"/>
<dbReference type="KEGG" id="clx:CLAN_0303"/>
<reference evidence="2" key="1">
    <citation type="journal article" date="2017" name="Genome Biol. Evol.">
        <title>Comparative Genomic Analysis Identifies a Campylobacter Clade Deficient in Selenium Metabolism.</title>
        <authorList>
            <person name="Miller W.G."/>
            <person name="Yee E."/>
            <person name="Lopes B.S."/>
            <person name="Chapman M.H."/>
            <person name="Huynh S."/>
            <person name="Bono J.L."/>
            <person name="Parker C.T."/>
            <person name="Strachan N.J.C."/>
            <person name="Forbes K.J."/>
        </authorList>
    </citation>
    <scope>NUCLEOTIDE SEQUENCE [LARGE SCALE GENOMIC DNA]</scope>
    <source>
        <strain evidence="2">NCTC 13004</strain>
    </source>
</reference>
<protein>
    <recommendedName>
        <fullName evidence="3">N-acetyltransferase domain-containing protein</fullName>
    </recommendedName>
</protein>
<evidence type="ECO:0000313" key="2">
    <source>
        <dbReference type="Proteomes" id="UP000202031"/>
    </source>
</evidence>
<accession>A0A1X9SLG6</accession>
<sequence length="167" mass="19532">MKFKFKDYKLLSQDESGEILNIRNDRKIRQVSLNSEIIDIDAHQKWLLGVPSGAYFAMILDDEIVGGVSFYNDFWGIFYKNSVEPLIRSAFAYLFLSKILKNSDFIYSKIRLNNQNALRFNQFFGFEIVKSDEIYTLKLEKSKFNSLNNRLINKVKSLADDSKVEFI</sequence>
<dbReference type="EMBL" id="CP015578">
    <property type="protein sequence ID" value="ARQ97068.1"/>
    <property type="molecule type" value="Genomic_DNA"/>
</dbReference>
<dbReference type="RefSeq" id="WP_100590417.1">
    <property type="nucleotide sequence ID" value="NZ_CP015578.1"/>
</dbReference>
<dbReference type="Proteomes" id="UP000202031">
    <property type="component" value="Chromosome"/>
</dbReference>
<dbReference type="SUPFAM" id="SSF55729">
    <property type="entry name" value="Acyl-CoA N-acyltransferases (Nat)"/>
    <property type="match status" value="1"/>
</dbReference>
<gene>
    <name evidence="1" type="ORF">CLAN_0303</name>
</gene>
<dbReference type="Gene3D" id="3.40.630.30">
    <property type="match status" value="1"/>
</dbReference>
<dbReference type="AlphaFoldDB" id="A0A1X9SLG6"/>
<organism evidence="1 2">
    <name type="scientific">Campylobacter lanienae NCTC 13004</name>
    <dbReference type="NCBI Taxonomy" id="1031753"/>
    <lineage>
        <taxon>Bacteria</taxon>
        <taxon>Pseudomonadati</taxon>
        <taxon>Campylobacterota</taxon>
        <taxon>Epsilonproteobacteria</taxon>
        <taxon>Campylobacterales</taxon>
        <taxon>Campylobacteraceae</taxon>
        <taxon>Campylobacter</taxon>
    </lineage>
</organism>
<dbReference type="GeneID" id="46920774"/>
<evidence type="ECO:0000313" key="1">
    <source>
        <dbReference type="EMBL" id="ARQ97068.1"/>
    </source>
</evidence>
<evidence type="ECO:0008006" key="3">
    <source>
        <dbReference type="Google" id="ProtNLM"/>
    </source>
</evidence>